<keyword evidence="1" id="KW-1133">Transmembrane helix</keyword>
<evidence type="ECO:0000256" key="1">
    <source>
        <dbReference type="SAM" id="Phobius"/>
    </source>
</evidence>
<accession>A0A8D8YK96</accession>
<dbReference type="EMBL" id="HBUF01381437">
    <property type="protein sequence ID" value="CAG6730445.1"/>
    <property type="molecule type" value="Transcribed_RNA"/>
</dbReference>
<keyword evidence="1" id="KW-0812">Transmembrane</keyword>
<keyword evidence="1" id="KW-0472">Membrane</keyword>
<reference evidence="2" key="1">
    <citation type="submission" date="2021-05" db="EMBL/GenBank/DDBJ databases">
        <authorList>
            <person name="Alioto T."/>
            <person name="Alioto T."/>
            <person name="Gomez Garrido J."/>
        </authorList>
    </citation>
    <scope>NUCLEOTIDE SEQUENCE</scope>
</reference>
<protein>
    <submittedName>
        <fullName evidence="2">Uncharacterized protein</fullName>
    </submittedName>
</protein>
<dbReference type="AlphaFoldDB" id="A0A8D8YK96"/>
<evidence type="ECO:0000313" key="2">
    <source>
        <dbReference type="EMBL" id="CAG6730445.1"/>
    </source>
</evidence>
<feature type="transmembrane region" description="Helical" evidence="1">
    <location>
        <begin position="21"/>
        <end position="40"/>
    </location>
</feature>
<name>A0A8D8YK96_9HEMI</name>
<proteinExistence type="predicted"/>
<organism evidence="2">
    <name type="scientific">Cacopsylla melanoneura</name>
    <dbReference type="NCBI Taxonomy" id="428564"/>
    <lineage>
        <taxon>Eukaryota</taxon>
        <taxon>Metazoa</taxon>
        <taxon>Ecdysozoa</taxon>
        <taxon>Arthropoda</taxon>
        <taxon>Hexapoda</taxon>
        <taxon>Insecta</taxon>
        <taxon>Pterygota</taxon>
        <taxon>Neoptera</taxon>
        <taxon>Paraneoptera</taxon>
        <taxon>Hemiptera</taxon>
        <taxon>Sternorrhyncha</taxon>
        <taxon>Psylloidea</taxon>
        <taxon>Psyllidae</taxon>
        <taxon>Psyllinae</taxon>
        <taxon>Cacopsylla</taxon>
    </lineage>
</organism>
<sequence length="111" mass="12831">MNKLHKKNITCTNINVNKQSVYNYTCIISSTNYLNIYNLLLPSPTTEGNGNFVISNHFRNEHYFLSYFNLFQKELSQNAFQTFLIIFGVVFVGLSVRSRSLSDPLSYIFSL</sequence>
<feature type="transmembrane region" description="Helical" evidence="1">
    <location>
        <begin position="79"/>
        <end position="96"/>
    </location>
</feature>